<name>A0ABR2B741_9ROSI</name>
<organism evidence="2 3">
    <name type="scientific">Hibiscus sabdariffa</name>
    <name type="common">roselle</name>
    <dbReference type="NCBI Taxonomy" id="183260"/>
    <lineage>
        <taxon>Eukaryota</taxon>
        <taxon>Viridiplantae</taxon>
        <taxon>Streptophyta</taxon>
        <taxon>Embryophyta</taxon>
        <taxon>Tracheophyta</taxon>
        <taxon>Spermatophyta</taxon>
        <taxon>Magnoliopsida</taxon>
        <taxon>eudicotyledons</taxon>
        <taxon>Gunneridae</taxon>
        <taxon>Pentapetalae</taxon>
        <taxon>rosids</taxon>
        <taxon>malvids</taxon>
        <taxon>Malvales</taxon>
        <taxon>Malvaceae</taxon>
        <taxon>Malvoideae</taxon>
        <taxon>Hibiscus</taxon>
    </lineage>
</organism>
<feature type="region of interest" description="Disordered" evidence="1">
    <location>
        <begin position="243"/>
        <end position="264"/>
    </location>
</feature>
<comment type="caution">
    <text evidence="2">The sequence shown here is derived from an EMBL/GenBank/DDBJ whole genome shotgun (WGS) entry which is preliminary data.</text>
</comment>
<dbReference type="PANTHER" id="PTHR21530:SF7">
    <property type="entry name" value="TRAB DOMAIN-CONTAINING PROTEIN"/>
    <property type="match status" value="1"/>
</dbReference>
<reference evidence="2 3" key="1">
    <citation type="journal article" date="2024" name="G3 (Bethesda)">
        <title>Genome assembly of Hibiscus sabdariffa L. provides insights into metabolisms of medicinal natural products.</title>
        <authorList>
            <person name="Kim T."/>
        </authorList>
    </citation>
    <scope>NUCLEOTIDE SEQUENCE [LARGE SCALE GENOMIC DNA]</scope>
    <source>
        <strain evidence="2">TK-2024</strain>
        <tissue evidence="2">Old leaves</tissue>
    </source>
</reference>
<evidence type="ECO:0000313" key="3">
    <source>
        <dbReference type="Proteomes" id="UP001472677"/>
    </source>
</evidence>
<dbReference type="EMBL" id="JBBPBM010000164">
    <property type="protein sequence ID" value="KAK8502788.1"/>
    <property type="molecule type" value="Genomic_DNA"/>
</dbReference>
<evidence type="ECO:0008006" key="4">
    <source>
        <dbReference type="Google" id="ProtNLM"/>
    </source>
</evidence>
<evidence type="ECO:0000313" key="2">
    <source>
        <dbReference type="EMBL" id="KAK8502788.1"/>
    </source>
</evidence>
<dbReference type="Proteomes" id="UP001472677">
    <property type="component" value="Unassembled WGS sequence"/>
</dbReference>
<sequence>MPNTITGFGTTSGLASRFISKTMISALRWPVEQDPHLRGRARCWLNKRARLSSGKPIGHLDGWWVNPSAVTNIKREFSGAFGVSFKFSVASVKFNNFWGCGGILLSEKEEVRAIFAAPSLFPGLFSAELEAILVALKIFVAAEAFGGRELVVESGSRVVVNWLNYPLQRPGLRWKILADIDTLFKRNRLTRPLNSVVLCELLRTSFTKRRFSWATRPLPHAKHSTPSCPSKPLDFSFSTFTSASTANRPSFKPELPKTDTKPAELDRPSVENFIHVVEASSDDVSRSKVFDSSEGRNAELPEELSKNVVHLSCESSAEGGKCDVYLVGTLHISKASSCSAESCREVEAVISYLKPQVVFLELCASRVEMLQARDVKHIKLKDMEEDHKGTRGTQVFDKIFPTLFETLDDERNRYMSYTLLGVARKHSSIVAVVGRDHLHGIRKYWKQSVSINELMTFPPQKPTLSTSKFLHPRALPLPVQL</sequence>
<gene>
    <name evidence="2" type="ORF">V6N12_073273</name>
</gene>
<keyword evidence="3" id="KW-1185">Reference proteome</keyword>
<dbReference type="InterPro" id="IPR046345">
    <property type="entry name" value="TraB_PrgY-like"/>
</dbReference>
<dbReference type="PANTHER" id="PTHR21530">
    <property type="entry name" value="PHEROMONE SHUTDOWN PROTEIN"/>
    <property type="match status" value="1"/>
</dbReference>
<feature type="compositionally biased region" description="Basic and acidic residues" evidence="1">
    <location>
        <begin position="254"/>
        <end position="264"/>
    </location>
</feature>
<evidence type="ECO:0000256" key="1">
    <source>
        <dbReference type="SAM" id="MobiDB-lite"/>
    </source>
</evidence>
<dbReference type="CDD" id="cd14726">
    <property type="entry name" value="TraB_PrgY-like"/>
    <property type="match status" value="1"/>
</dbReference>
<protein>
    <recommendedName>
        <fullName evidence="4">TraB domain-containing protein</fullName>
    </recommendedName>
</protein>
<proteinExistence type="predicted"/>
<accession>A0ABR2B741</accession>